<reference evidence="2" key="1">
    <citation type="submission" date="2019-11" db="EMBL/GenBank/DDBJ databases">
        <title>Complete genome sequence of Corynebacterium kalinowskii 1959, a novel Corynebacterium species isolated from soil of a small paddock in Vilsendorf, Germany.</title>
        <authorList>
            <person name="Schaffert L."/>
            <person name="Ruwe M."/>
            <person name="Milse J."/>
            <person name="Hanuschka K."/>
            <person name="Ortseifen V."/>
            <person name="Droste J."/>
            <person name="Brandt D."/>
            <person name="Schlueter L."/>
            <person name="Kutter Y."/>
            <person name="Vinke S."/>
            <person name="Viehoefer P."/>
            <person name="Jacob L."/>
            <person name="Luebke N.-C."/>
            <person name="Schulte-Berndt E."/>
            <person name="Hain C."/>
            <person name="Linder M."/>
            <person name="Schmidt P."/>
            <person name="Wollenschlaeger L."/>
            <person name="Luttermann T."/>
            <person name="Thieme E."/>
            <person name="Hassa J."/>
            <person name="Haak M."/>
            <person name="Wittchen M."/>
            <person name="Mentz A."/>
            <person name="Persicke M."/>
            <person name="Busche T."/>
            <person name="Ruckert C."/>
        </authorList>
    </citation>
    <scope>NUCLEOTIDE SEQUENCE [LARGE SCALE GENOMIC DNA]</scope>
    <source>
        <strain evidence="2">1959</strain>
    </source>
</reference>
<protein>
    <submittedName>
        <fullName evidence="1">Uncharacterized protein</fullName>
    </submittedName>
</protein>
<organism evidence="1 2">
    <name type="scientific">Corynebacterium kalinowskii</name>
    <dbReference type="NCBI Taxonomy" id="2675216"/>
    <lineage>
        <taxon>Bacteria</taxon>
        <taxon>Bacillati</taxon>
        <taxon>Actinomycetota</taxon>
        <taxon>Actinomycetes</taxon>
        <taxon>Mycobacteriales</taxon>
        <taxon>Corynebacteriaceae</taxon>
        <taxon>Corynebacterium</taxon>
    </lineage>
</organism>
<gene>
    <name evidence="1" type="ORF">CKALI_11205</name>
</gene>
<sequence>MSIYESLANALNVDIESEQAMLALDQLNIDTVMLEQLISERKRLFPSLSEFAKTVGMDEESIETFEVDPLDFSLAFVRLYALGVRAKIEHNVIIQSNQWHVAGGTNGVPPSDFGINRSTEPRIKQDMGLLLEKKVRQRFRNTPSTNTFRITERAA</sequence>
<evidence type="ECO:0000313" key="1">
    <source>
        <dbReference type="EMBL" id="QGU03085.1"/>
    </source>
</evidence>
<name>A0A6B8VVX6_9CORY</name>
<proteinExistence type="predicted"/>
<dbReference type="Proteomes" id="UP000427071">
    <property type="component" value="Chromosome"/>
</dbReference>
<dbReference type="KEGG" id="ckw:CKALI_11205"/>
<dbReference type="RefSeq" id="WP_156193408.1">
    <property type="nucleotide sequence ID" value="NZ_CP046452.1"/>
</dbReference>
<dbReference type="EMBL" id="CP046452">
    <property type="protein sequence ID" value="QGU03085.1"/>
    <property type="molecule type" value="Genomic_DNA"/>
</dbReference>
<accession>A0A6B8VVX6</accession>
<evidence type="ECO:0000313" key="2">
    <source>
        <dbReference type="Proteomes" id="UP000427071"/>
    </source>
</evidence>
<dbReference type="AlphaFoldDB" id="A0A6B8VVX6"/>
<keyword evidence="2" id="KW-1185">Reference proteome</keyword>